<gene>
    <name evidence="1" type="ORF">PENSUB_3244</name>
</gene>
<evidence type="ECO:0000313" key="1">
    <source>
        <dbReference type="EMBL" id="OKP11222.1"/>
    </source>
</evidence>
<dbReference type="PANTHER" id="PTHR10039">
    <property type="entry name" value="AMELOGENIN"/>
    <property type="match status" value="1"/>
</dbReference>
<dbReference type="EMBL" id="MNBE01000293">
    <property type="protein sequence ID" value="OKP11222.1"/>
    <property type="molecule type" value="Genomic_DNA"/>
</dbReference>
<comment type="caution">
    <text evidence="1">The sequence shown here is derived from an EMBL/GenBank/DDBJ whole genome shotgun (WGS) entry which is preliminary data.</text>
</comment>
<reference evidence="1 2" key="1">
    <citation type="submission" date="2016-10" db="EMBL/GenBank/DDBJ databases">
        <title>Genome sequence of the ascomycete fungus Penicillium subrubescens.</title>
        <authorList>
            <person name="De Vries R.P."/>
            <person name="Peng M."/>
            <person name="Dilokpimol A."/>
            <person name="Hilden K."/>
            <person name="Makela M.R."/>
            <person name="Grigoriev I."/>
            <person name="Riley R."/>
            <person name="Granchi Z."/>
        </authorList>
    </citation>
    <scope>NUCLEOTIDE SEQUENCE [LARGE SCALE GENOMIC DNA]</scope>
    <source>
        <strain evidence="1 2">CBS 132785</strain>
    </source>
</reference>
<evidence type="ECO:0000313" key="2">
    <source>
        <dbReference type="Proteomes" id="UP000186955"/>
    </source>
</evidence>
<accession>A0A1Q5UFI2</accession>
<name>A0A1Q5UFI2_9EURO</name>
<organism evidence="1 2">
    <name type="scientific">Penicillium subrubescens</name>
    <dbReference type="NCBI Taxonomy" id="1316194"/>
    <lineage>
        <taxon>Eukaryota</taxon>
        <taxon>Fungi</taxon>
        <taxon>Dikarya</taxon>
        <taxon>Ascomycota</taxon>
        <taxon>Pezizomycotina</taxon>
        <taxon>Eurotiomycetes</taxon>
        <taxon>Eurotiomycetidae</taxon>
        <taxon>Eurotiales</taxon>
        <taxon>Aspergillaceae</taxon>
        <taxon>Penicillium</taxon>
    </lineage>
</organism>
<dbReference type="OrthoDB" id="194358at2759"/>
<proteinExistence type="predicted"/>
<protein>
    <submittedName>
        <fullName evidence="1">Uncharacterized protein</fullName>
    </submittedName>
</protein>
<dbReference type="PANTHER" id="PTHR10039:SF14">
    <property type="entry name" value="NACHT DOMAIN-CONTAINING PROTEIN"/>
    <property type="match status" value="1"/>
</dbReference>
<dbReference type="AlphaFoldDB" id="A0A1Q5UFI2"/>
<dbReference type="Proteomes" id="UP000186955">
    <property type="component" value="Unassembled WGS sequence"/>
</dbReference>
<dbReference type="STRING" id="1316194.A0A1Q5UFI2"/>
<sequence>MESNQNVQIRAYAETRVQKMVHIANTDLSLRVVNRTTEQADGLWQYARLLLGEIERAPSREVVESKLDSLPNGSEELYTHILCAKEATMTDAEKVFARYMFLCADISNYMPDFLAQMTDIIQQGMLDLVFCYANGGNMPFDVPSLAERLGAPLIEVLRPTEHTYEVRFVHLSIYQYLADSKKFARGCKIPEPLQAR</sequence>
<keyword evidence="2" id="KW-1185">Reference proteome</keyword>